<dbReference type="InterPro" id="IPR046433">
    <property type="entry name" value="ActCoA_hydro"/>
</dbReference>
<dbReference type="Gene3D" id="3.40.1080.10">
    <property type="entry name" value="Glutaconate Coenzyme A-transferase"/>
    <property type="match status" value="1"/>
</dbReference>
<dbReference type="GO" id="GO:0008775">
    <property type="term" value="F:acetate CoA-transferase activity"/>
    <property type="evidence" value="ECO:0007669"/>
    <property type="project" value="InterPro"/>
</dbReference>
<dbReference type="PANTHER" id="PTHR21432">
    <property type="entry name" value="ACETYL-COA HYDROLASE-RELATED"/>
    <property type="match status" value="1"/>
</dbReference>
<dbReference type="InterPro" id="IPR026888">
    <property type="entry name" value="AcetylCoA_hyd_C"/>
</dbReference>
<evidence type="ECO:0000313" key="3">
    <source>
        <dbReference type="Proteomes" id="UP000622547"/>
    </source>
</evidence>
<protein>
    <submittedName>
        <fullName evidence="2">4-hydroxybutyrate CoA-transferase</fullName>
    </submittedName>
</protein>
<feature type="domain" description="Acetyl-CoA hydrolase/transferase C-terminal" evidence="1">
    <location>
        <begin position="286"/>
        <end position="438"/>
    </location>
</feature>
<keyword evidence="3" id="KW-1185">Reference proteome</keyword>
<sequence length="445" mass="48227">MGDTRAVFAKRGRMMGERGRAVTMRPGRQEDVLALVTPGADLIVPSYCGEPQTVIDTLETHASDLEGVRVHQMDASRRRRYIDGAYPGRLEHVSYFLGPGSRDGYAAGTVELVPAHFSEVPLLLRQTTKHVIVLAAASPPDQHGYFSLGTNADYVASFIGEVPFFLEANPQMPRTYGGNQVHISQVAGWCTADYPLPEVRSAASDERDRRIAEFIAERVPDGACLQIGIGSVPNALLPTLRDHRHLGVHSELLVDGMVDLAEAGVLTGGHKHRRARNKHVATLCLGTRRLFDWIDDNLSVALLPVEWVNDPRVIAGEPNMISISATSEVDLMGQAASETIAGRYWSGSGGQADFARGALYSEGGMGFLVTHATTSSGISRITATLTPGSAVTSLKNTVDHVVTEYGVACLRGRSLSQRADALIRIAHPDHRDRLRRDARSAGFLH</sequence>
<dbReference type="PANTHER" id="PTHR21432:SF20">
    <property type="entry name" value="ACETYL-COA HYDROLASE"/>
    <property type="match status" value="1"/>
</dbReference>
<comment type="caution">
    <text evidence="2">The sequence shown here is derived from an EMBL/GenBank/DDBJ whole genome shotgun (WGS) entry which is preliminary data.</text>
</comment>
<organism evidence="2 3">
    <name type="scientific">Planotetraspora phitsanulokensis</name>
    <dbReference type="NCBI Taxonomy" id="575192"/>
    <lineage>
        <taxon>Bacteria</taxon>
        <taxon>Bacillati</taxon>
        <taxon>Actinomycetota</taxon>
        <taxon>Actinomycetes</taxon>
        <taxon>Streptosporangiales</taxon>
        <taxon>Streptosporangiaceae</taxon>
        <taxon>Planotetraspora</taxon>
    </lineage>
</organism>
<dbReference type="AlphaFoldDB" id="A0A8J3U6F0"/>
<proteinExistence type="predicted"/>
<reference evidence="2 3" key="1">
    <citation type="submission" date="2021-01" db="EMBL/GenBank/DDBJ databases">
        <title>Whole genome shotgun sequence of Planotetraspora phitsanulokensis NBRC 104273.</title>
        <authorList>
            <person name="Komaki H."/>
            <person name="Tamura T."/>
        </authorList>
    </citation>
    <scope>NUCLEOTIDE SEQUENCE [LARGE SCALE GENOMIC DNA]</scope>
    <source>
        <strain evidence="2 3">NBRC 104273</strain>
    </source>
</reference>
<dbReference type="GO" id="GO:0006083">
    <property type="term" value="P:acetate metabolic process"/>
    <property type="evidence" value="ECO:0007669"/>
    <property type="project" value="InterPro"/>
</dbReference>
<dbReference type="InterPro" id="IPR037171">
    <property type="entry name" value="NagB/RpiA_transferase-like"/>
</dbReference>
<dbReference type="Gene3D" id="3.30.750.70">
    <property type="entry name" value="4-hydroxybutyrate coenzyme like domains"/>
    <property type="match status" value="1"/>
</dbReference>
<dbReference type="InterPro" id="IPR038460">
    <property type="entry name" value="AcetylCoA_hyd_C_sf"/>
</dbReference>
<dbReference type="Pfam" id="PF13336">
    <property type="entry name" value="AcetylCoA_hyd_C"/>
    <property type="match status" value="1"/>
</dbReference>
<dbReference type="SUPFAM" id="SSF100950">
    <property type="entry name" value="NagB/RpiA/CoA transferase-like"/>
    <property type="match status" value="2"/>
</dbReference>
<gene>
    <name evidence="2" type="ORF">Pph01_40280</name>
</gene>
<accession>A0A8J3U6F0</accession>
<evidence type="ECO:0000313" key="2">
    <source>
        <dbReference type="EMBL" id="GII39025.1"/>
    </source>
</evidence>
<evidence type="ECO:0000259" key="1">
    <source>
        <dbReference type="Pfam" id="PF13336"/>
    </source>
</evidence>
<dbReference type="Gene3D" id="3.40.1080.20">
    <property type="entry name" value="Acetyl-CoA hydrolase/transferase C-terminal domain"/>
    <property type="match status" value="1"/>
</dbReference>
<dbReference type="Proteomes" id="UP000622547">
    <property type="component" value="Unassembled WGS sequence"/>
</dbReference>
<name>A0A8J3U6F0_9ACTN</name>
<dbReference type="EMBL" id="BOOP01000019">
    <property type="protein sequence ID" value="GII39025.1"/>
    <property type="molecule type" value="Genomic_DNA"/>
</dbReference>